<dbReference type="InterPro" id="IPR029787">
    <property type="entry name" value="Nucleotide_cyclase"/>
</dbReference>
<comment type="similarity">
    <text evidence="7">Belongs to the adenylyl cyclase class-4/guanylyl cyclase family.</text>
</comment>
<dbReference type="SUPFAM" id="SSF55073">
    <property type="entry name" value="Nucleotide cyclase"/>
    <property type="match status" value="1"/>
</dbReference>
<dbReference type="KEGG" id="cre:CHLRE_13g606250v5"/>
<evidence type="ECO:0000256" key="7">
    <source>
        <dbReference type="RuleBase" id="RU000405"/>
    </source>
</evidence>
<evidence type="ECO:0000256" key="4">
    <source>
        <dbReference type="ARBA" id="ARBA00022989"/>
    </source>
</evidence>
<keyword evidence="2" id="KW-0812">Transmembrane</keyword>
<accession>A0A2K3D1H5</accession>
<protein>
    <recommendedName>
        <fullName evidence="9">Guanylate cyclase domain-containing protein</fullName>
    </recommendedName>
</protein>
<dbReference type="EMBL" id="CM008974">
    <property type="protein sequence ID" value="PNW74382.1"/>
    <property type="molecule type" value="Genomic_DNA"/>
</dbReference>
<dbReference type="GO" id="GO:0005886">
    <property type="term" value="C:plasma membrane"/>
    <property type="evidence" value="ECO:0000318"/>
    <property type="project" value="GO_Central"/>
</dbReference>
<evidence type="ECO:0000256" key="6">
    <source>
        <dbReference type="ARBA" id="ARBA00023239"/>
    </source>
</evidence>
<keyword evidence="4" id="KW-1133">Transmembrane helix</keyword>
<dbReference type="PROSITE" id="PS50125">
    <property type="entry name" value="GUANYLATE_CYCLASE_2"/>
    <property type="match status" value="1"/>
</dbReference>
<dbReference type="GO" id="GO:0001653">
    <property type="term" value="F:peptide receptor activity"/>
    <property type="evidence" value="ECO:0000318"/>
    <property type="project" value="GO_Central"/>
</dbReference>
<keyword evidence="5" id="KW-0472">Membrane</keyword>
<dbReference type="GO" id="GO:0035556">
    <property type="term" value="P:intracellular signal transduction"/>
    <property type="evidence" value="ECO:0007669"/>
    <property type="project" value="InterPro"/>
</dbReference>
<evidence type="ECO:0000256" key="1">
    <source>
        <dbReference type="ARBA" id="ARBA00004370"/>
    </source>
</evidence>
<keyword evidence="3" id="KW-0547">Nucleotide-binding</keyword>
<feature type="region of interest" description="Disordered" evidence="8">
    <location>
        <begin position="841"/>
        <end position="896"/>
    </location>
</feature>
<evidence type="ECO:0000313" key="10">
    <source>
        <dbReference type="EMBL" id="PNW74382.1"/>
    </source>
</evidence>
<dbReference type="GeneID" id="5724636"/>
<dbReference type="PANTHER" id="PTHR11920:SF335">
    <property type="entry name" value="GUANYLATE CYCLASE"/>
    <property type="match status" value="1"/>
</dbReference>
<dbReference type="InterPro" id="IPR018297">
    <property type="entry name" value="A/G_cyclase_CS"/>
</dbReference>
<dbReference type="OrthoDB" id="548029at2759"/>
<evidence type="ECO:0000256" key="3">
    <source>
        <dbReference type="ARBA" id="ARBA00022741"/>
    </source>
</evidence>
<dbReference type="InParanoid" id="A0A2K3D1H5"/>
<dbReference type="GO" id="GO:0004383">
    <property type="term" value="F:guanylate cyclase activity"/>
    <property type="evidence" value="ECO:0000318"/>
    <property type="project" value="GO_Central"/>
</dbReference>
<feature type="domain" description="Guanylate cyclase" evidence="9">
    <location>
        <begin position="779"/>
        <end position="960"/>
    </location>
</feature>
<keyword evidence="11" id="KW-1185">Reference proteome</keyword>
<dbReference type="RefSeq" id="XP_042917857.1">
    <property type="nucleotide sequence ID" value="XM_043069882.1"/>
</dbReference>
<dbReference type="Proteomes" id="UP000006906">
    <property type="component" value="Chromosome 13"/>
</dbReference>
<evidence type="ECO:0000256" key="8">
    <source>
        <dbReference type="SAM" id="MobiDB-lite"/>
    </source>
</evidence>
<dbReference type="GO" id="GO:0006182">
    <property type="term" value="P:cGMP biosynthetic process"/>
    <property type="evidence" value="ECO:0000318"/>
    <property type="project" value="GO_Central"/>
</dbReference>
<comment type="subcellular location">
    <subcellularLocation>
        <location evidence="1">Membrane</location>
    </subcellularLocation>
</comment>
<dbReference type="Gene3D" id="3.30.70.1230">
    <property type="entry name" value="Nucleotide cyclase"/>
    <property type="match status" value="1"/>
</dbReference>
<dbReference type="AlphaFoldDB" id="A0A2K3D1H5"/>
<dbReference type="PaxDb" id="3055-EDO98995"/>
<dbReference type="PROSITE" id="PS00452">
    <property type="entry name" value="GUANYLATE_CYCLASE_1"/>
    <property type="match status" value="1"/>
</dbReference>
<feature type="compositionally biased region" description="Low complexity" evidence="8">
    <location>
        <begin position="1024"/>
        <end position="1038"/>
    </location>
</feature>
<feature type="region of interest" description="Disordered" evidence="8">
    <location>
        <begin position="711"/>
        <end position="760"/>
    </location>
</feature>
<dbReference type="PANTHER" id="PTHR11920">
    <property type="entry name" value="GUANYLYL CYCLASE"/>
    <property type="match status" value="1"/>
</dbReference>
<keyword evidence="6 7" id="KW-0456">Lyase</keyword>
<sequence length="1055" mass="108939">MVDNAEVSEATKLTHLHRELAAKEVEVCALREKLRASNFAQQALESRLLELERGELNGEHQDSPETAIPPVHVLDLDTLCLPRDVELRLGLGVGSGVVSDPALPPAATGGWTVQQRCTGLPGSGEVHWEAPAVAVATGDTGTATGDVGQPMPAASITAGAGGLQGPTGGPSPAPALRVVTLESVRRGAEAAGATVTLAVVEDMGEGGPLSLLGRWGRRVLYASPAYVRLVDAGSEEAAVRGMDAAIAANTAIRSSLAGFLKLLLVGGDTAPALLRNVYYHPDRRAEMVFMWVIPVLVVQEAHVRRCLDRGRTLDGAAGQRPAQAGVCELHGQGILTGAGGGERPAGCLKYTPTPVTMVDGEGFVVMQNAASITSIGIQGSEGRTAGSCRLNYLQELFVSDPTANDDMRAVTSMGRTWSRRLRVSDSPLLRAWMQLGPTEERWHEVAISRFRDPAYRAPVTACIVAETDVTATVLAERRVLALQRQQQALLREILPQQVIDVLLCHLEAPPDDSTSPFCSDEHMAQEGLAAVARCSGSGMGIPMTRQQAALARSRTDPVAALGLHAAGPAPGLMDGGSSVRPRCDIPAGRSFPACAASVESGSLCSSVVNSSYTAAGLPAGGAVDGANRFLAAAAASGAVMPEGAGSGRPRHLRGCASVGGETPPHHPATATLCGAGVGDTMREAAQLENDLAGPAGSIAESVAHLGERSLNGGWQQVSGSPALGDSDDVGRSGGAAGEAANPDRRMLRGTSSAGYSDCSGRGLSRRDVMALATWHESVTVVFADVVGFTSMCQQLHPARVMAFLDDLYNAFDHLLDHTGCYKVETIGDCYMVCSGLLGRPPSPRLSSSQHGRPPEGAVAIGHPSGENGGAPEAWGGSGGLPEQAPAPPQLGGFDPDHASHALEFAKGLVQVASSVLTPMGAPVQMRVGLHSGSVVSGVVGRRMPRFCLFGDTVNTASRMESTGAPGRIHVSEATRALLLGERWEPRGTGIDVKGRGRMQTYWLWDGISGSGGYSGGGSGSANLPSRSGSGAIPAAPASDEPEGSGSGRVASAAVQ</sequence>
<dbReference type="GO" id="GO:0000166">
    <property type="term" value="F:nucleotide binding"/>
    <property type="evidence" value="ECO:0007669"/>
    <property type="project" value="UniProtKB-KW"/>
</dbReference>
<dbReference type="InterPro" id="IPR050401">
    <property type="entry name" value="Cyclic_nucleotide_synthase"/>
</dbReference>
<dbReference type="Gramene" id="PNW74382">
    <property type="protein sequence ID" value="PNW74382"/>
    <property type="gene ID" value="CHLRE_13g606250v5"/>
</dbReference>
<evidence type="ECO:0000256" key="5">
    <source>
        <dbReference type="ARBA" id="ARBA00023136"/>
    </source>
</evidence>
<evidence type="ECO:0000313" key="11">
    <source>
        <dbReference type="Proteomes" id="UP000006906"/>
    </source>
</evidence>
<feature type="region of interest" description="Disordered" evidence="8">
    <location>
        <begin position="1014"/>
        <end position="1055"/>
    </location>
</feature>
<dbReference type="SMART" id="SM00044">
    <property type="entry name" value="CYCc"/>
    <property type="match status" value="1"/>
</dbReference>
<evidence type="ECO:0000259" key="9">
    <source>
        <dbReference type="PROSITE" id="PS50125"/>
    </source>
</evidence>
<gene>
    <name evidence="10" type="ORF">CHLRE_13g606250v5</name>
</gene>
<proteinExistence type="inferred from homology"/>
<organism evidence="10 11">
    <name type="scientific">Chlamydomonas reinhardtii</name>
    <name type="common">Chlamydomonas smithii</name>
    <dbReference type="NCBI Taxonomy" id="3055"/>
    <lineage>
        <taxon>Eukaryota</taxon>
        <taxon>Viridiplantae</taxon>
        <taxon>Chlorophyta</taxon>
        <taxon>core chlorophytes</taxon>
        <taxon>Chlorophyceae</taxon>
        <taxon>CS clade</taxon>
        <taxon>Chlamydomonadales</taxon>
        <taxon>Chlamydomonadaceae</taxon>
        <taxon>Chlamydomonas</taxon>
    </lineage>
</organism>
<dbReference type="CDD" id="cd07302">
    <property type="entry name" value="CHD"/>
    <property type="match status" value="1"/>
</dbReference>
<reference evidence="10 11" key="1">
    <citation type="journal article" date="2007" name="Science">
        <title>The Chlamydomonas genome reveals the evolution of key animal and plant functions.</title>
        <authorList>
            <person name="Merchant S.S."/>
            <person name="Prochnik S.E."/>
            <person name="Vallon O."/>
            <person name="Harris E.H."/>
            <person name="Karpowicz S.J."/>
            <person name="Witman G.B."/>
            <person name="Terry A."/>
            <person name="Salamov A."/>
            <person name="Fritz-Laylin L.K."/>
            <person name="Marechal-Drouard L."/>
            <person name="Marshall W.F."/>
            <person name="Qu L.H."/>
            <person name="Nelson D.R."/>
            <person name="Sanderfoot A.A."/>
            <person name="Spalding M.H."/>
            <person name="Kapitonov V.V."/>
            <person name="Ren Q."/>
            <person name="Ferris P."/>
            <person name="Lindquist E."/>
            <person name="Shapiro H."/>
            <person name="Lucas S.M."/>
            <person name="Grimwood J."/>
            <person name="Schmutz J."/>
            <person name="Cardol P."/>
            <person name="Cerutti H."/>
            <person name="Chanfreau G."/>
            <person name="Chen C.L."/>
            <person name="Cognat V."/>
            <person name="Croft M.T."/>
            <person name="Dent R."/>
            <person name="Dutcher S."/>
            <person name="Fernandez E."/>
            <person name="Fukuzawa H."/>
            <person name="Gonzalez-Ballester D."/>
            <person name="Gonzalez-Halphen D."/>
            <person name="Hallmann A."/>
            <person name="Hanikenne M."/>
            <person name="Hippler M."/>
            <person name="Inwood W."/>
            <person name="Jabbari K."/>
            <person name="Kalanon M."/>
            <person name="Kuras R."/>
            <person name="Lefebvre P.A."/>
            <person name="Lemaire S.D."/>
            <person name="Lobanov A.V."/>
            <person name="Lohr M."/>
            <person name="Manuell A."/>
            <person name="Meier I."/>
            <person name="Mets L."/>
            <person name="Mittag M."/>
            <person name="Mittelmeier T."/>
            <person name="Moroney J.V."/>
            <person name="Moseley J."/>
            <person name="Napoli C."/>
            <person name="Nedelcu A.M."/>
            <person name="Niyogi K."/>
            <person name="Novoselov S.V."/>
            <person name="Paulsen I.T."/>
            <person name="Pazour G."/>
            <person name="Purton S."/>
            <person name="Ral J.P."/>
            <person name="Riano-Pachon D.M."/>
            <person name="Riekhof W."/>
            <person name="Rymarquis L."/>
            <person name="Schroda M."/>
            <person name="Stern D."/>
            <person name="Umen J."/>
            <person name="Willows R."/>
            <person name="Wilson N."/>
            <person name="Zimmer S.L."/>
            <person name="Allmer J."/>
            <person name="Balk J."/>
            <person name="Bisova K."/>
            <person name="Chen C.J."/>
            <person name="Elias M."/>
            <person name="Gendler K."/>
            <person name="Hauser C."/>
            <person name="Lamb M.R."/>
            <person name="Ledford H."/>
            <person name="Long J.C."/>
            <person name="Minagawa J."/>
            <person name="Page M.D."/>
            <person name="Pan J."/>
            <person name="Pootakham W."/>
            <person name="Roje S."/>
            <person name="Rose A."/>
            <person name="Stahlberg E."/>
            <person name="Terauchi A.M."/>
            <person name="Yang P."/>
            <person name="Ball S."/>
            <person name="Bowler C."/>
            <person name="Dieckmann C.L."/>
            <person name="Gladyshev V.N."/>
            <person name="Green P."/>
            <person name="Jorgensen R."/>
            <person name="Mayfield S."/>
            <person name="Mueller-Roeber B."/>
            <person name="Rajamani S."/>
            <person name="Sayre R.T."/>
            <person name="Brokstein P."/>
            <person name="Dubchak I."/>
            <person name="Goodstein D."/>
            <person name="Hornick L."/>
            <person name="Huang Y.W."/>
            <person name="Jhaveri J."/>
            <person name="Luo Y."/>
            <person name="Martinez D."/>
            <person name="Ngau W.C."/>
            <person name="Otillar B."/>
            <person name="Poliakov A."/>
            <person name="Porter A."/>
            <person name="Szajkowski L."/>
            <person name="Werner G."/>
            <person name="Zhou K."/>
            <person name="Grigoriev I.V."/>
            <person name="Rokhsar D.S."/>
            <person name="Grossman A.R."/>
        </authorList>
    </citation>
    <scope>NUCLEOTIDE SEQUENCE [LARGE SCALE GENOMIC DNA]</scope>
    <source>
        <strain evidence="11">CC-503</strain>
    </source>
</reference>
<evidence type="ECO:0000256" key="2">
    <source>
        <dbReference type="ARBA" id="ARBA00022692"/>
    </source>
</evidence>
<name>A0A2K3D1H5_CHLRE</name>
<dbReference type="ExpressionAtlas" id="A0A2K3D1H5">
    <property type="expression patterns" value="baseline and differential"/>
</dbReference>
<dbReference type="InterPro" id="IPR001054">
    <property type="entry name" value="A/G_cyclase"/>
</dbReference>
<dbReference type="GO" id="GO:0007168">
    <property type="term" value="P:receptor guanylyl cyclase signaling pathway"/>
    <property type="evidence" value="ECO:0000318"/>
    <property type="project" value="GO_Central"/>
</dbReference>
<dbReference type="Pfam" id="PF00211">
    <property type="entry name" value="Guanylate_cyc"/>
    <property type="match status" value="2"/>
</dbReference>